<sequence length="268" mass="29230">MTLAITLLRQEKAAPVADPFELINGGDVADDEVHVIRDDVVCTTEPKGHSTPKGASLLEIVLHAPGGFIPLWAPNTTLRWRFQEASLVRFVHPAAVKAEVEKLLGEAMLAWGDAAPIKLMQSDDAWDFEIVVRDSDSCSPQGCTLARAFFPDAGRHELVIFPKMFKESRVEQVETLIHELGHIFGLRHFFALVSETAVPAVVFGTHSQFSIMNYGADSRLNDADRRDLKALYTGVWSGQLKAINGTPIRLVKPFHASGAAPAAAVVLA</sequence>
<evidence type="ECO:0000313" key="3">
    <source>
        <dbReference type="Proteomes" id="UP001595615"/>
    </source>
</evidence>
<dbReference type="Proteomes" id="UP001595615">
    <property type="component" value="Unassembled WGS sequence"/>
</dbReference>
<dbReference type="RefSeq" id="WP_380855591.1">
    <property type="nucleotide sequence ID" value="NZ_JBHRXV010000001.1"/>
</dbReference>
<accession>A0ABV7X4V3</accession>
<dbReference type="EMBL" id="JBHRXV010000001">
    <property type="protein sequence ID" value="MFC3711180.1"/>
    <property type="molecule type" value="Genomic_DNA"/>
</dbReference>
<gene>
    <name evidence="2" type="ORF">ACFOMD_01265</name>
</gene>
<comment type="caution">
    <text evidence="2">The sequence shown here is derived from an EMBL/GenBank/DDBJ whole genome shotgun (WGS) entry which is preliminary data.</text>
</comment>
<dbReference type="Gene3D" id="3.40.390.10">
    <property type="entry name" value="Collagenase (Catalytic Domain)"/>
    <property type="match status" value="1"/>
</dbReference>
<keyword evidence="3" id="KW-1185">Reference proteome</keyword>
<dbReference type="SUPFAM" id="SSF55486">
    <property type="entry name" value="Metalloproteases ('zincins'), catalytic domain"/>
    <property type="match status" value="1"/>
</dbReference>
<dbReference type="InterPro" id="IPR024079">
    <property type="entry name" value="MetalloPept_cat_dom_sf"/>
</dbReference>
<dbReference type="InterPro" id="IPR006026">
    <property type="entry name" value="Peptidase_Metallo"/>
</dbReference>
<reference evidence="3" key="1">
    <citation type="journal article" date="2019" name="Int. J. Syst. Evol. Microbiol.">
        <title>The Global Catalogue of Microorganisms (GCM) 10K type strain sequencing project: providing services to taxonomists for standard genome sequencing and annotation.</title>
        <authorList>
            <consortium name="The Broad Institute Genomics Platform"/>
            <consortium name="The Broad Institute Genome Sequencing Center for Infectious Disease"/>
            <person name="Wu L."/>
            <person name="Ma J."/>
        </authorList>
    </citation>
    <scope>NUCLEOTIDE SEQUENCE [LARGE SCALE GENOMIC DNA]</scope>
    <source>
        <strain evidence="3">KCTC 42644</strain>
    </source>
</reference>
<evidence type="ECO:0000313" key="2">
    <source>
        <dbReference type="EMBL" id="MFC3711180.1"/>
    </source>
</evidence>
<name>A0ABV7X4V3_9SPHN</name>
<evidence type="ECO:0000259" key="1">
    <source>
        <dbReference type="SMART" id="SM00235"/>
    </source>
</evidence>
<protein>
    <recommendedName>
        <fullName evidence="1">Peptidase metallopeptidase domain-containing protein</fullName>
    </recommendedName>
</protein>
<organism evidence="2 3">
    <name type="scientific">Sphingoaurantiacus capsulatus</name>
    <dbReference type="NCBI Taxonomy" id="1771310"/>
    <lineage>
        <taxon>Bacteria</taxon>
        <taxon>Pseudomonadati</taxon>
        <taxon>Pseudomonadota</taxon>
        <taxon>Alphaproteobacteria</taxon>
        <taxon>Sphingomonadales</taxon>
        <taxon>Sphingosinicellaceae</taxon>
        <taxon>Sphingoaurantiacus</taxon>
    </lineage>
</organism>
<proteinExistence type="predicted"/>
<feature type="domain" description="Peptidase metallopeptidase" evidence="1">
    <location>
        <begin position="68"/>
        <end position="234"/>
    </location>
</feature>
<dbReference type="SMART" id="SM00235">
    <property type="entry name" value="ZnMc"/>
    <property type="match status" value="1"/>
</dbReference>